<protein>
    <submittedName>
        <fullName evidence="1">Uncharacterized protein</fullName>
    </submittedName>
</protein>
<gene>
    <name evidence="1" type="ORF">CEUTPL_LOCUS2303</name>
</gene>
<dbReference type="AlphaFoldDB" id="A0A9N9QKR0"/>
<organism evidence="1 2">
    <name type="scientific">Ceutorhynchus assimilis</name>
    <name type="common">cabbage seed weevil</name>
    <dbReference type="NCBI Taxonomy" id="467358"/>
    <lineage>
        <taxon>Eukaryota</taxon>
        <taxon>Metazoa</taxon>
        <taxon>Ecdysozoa</taxon>
        <taxon>Arthropoda</taxon>
        <taxon>Hexapoda</taxon>
        <taxon>Insecta</taxon>
        <taxon>Pterygota</taxon>
        <taxon>Neoptera</taxon>
        <taxon>Endopterygota</taxon>
        <taxon>Coleoptera</taxon>
        <taxon>Polyphaga</taxon>
        <taxon>Cucujiformia</taxon>
        <taxon>Curculionidae</taxon>
        <taxon>Ceutorhynchinae</taxon>
        <taxon>Ceutorhynchus</taxon>
    </lineage>
</organism>
<keyword evidence="2" id="KW-1185">Reference proteome</keyword>
<evidence type="ECO:0000313" key="2">
    <source>
        <dbReference type="Proteomes" id="UP001152799"/>
    </source>
</evidence>
<dbReference type="EMBL" id="OU892286">
    <property type="protein sequence ID" value="CAG9761602.1"/>
    <property type="molecule type" value="Genomic_DNA"/>
</dbReference>
<reference evidence="1" key="1">
    <citation type="submission" date="2022-01" db="EMBL/GenBank/DDBJ databases">
        <authorList>
            <person name="King R."/>
        </authorList>
    </citation>
    <scope>NUCLEOTIDE SEQUENCE</scope>
</reference>
<sequence length="90" mass="10816">MKKMARTLRTEGKAYLSPFLRKQVPQRIMKPQCDSQKCKNDDYKLFTEEECHEIFHAFYNIQSLQLQREFVVRHINENDVKKRRTAAQSP</sequence>
<name>A0A9N9QKR0_9CUCU</name>
<accession>A0A9N9QKR0</accession>
<evidence type="ECO:0000313" key="1">
    <source>
        <dbReference type="EMBL" id="CAG9761602.1"/>
    </source>
</evidence>
<proteinExistence type="predicted"/>
<dbReference type="Proteomes" id="UP001152799">
    <property type="component" value="Chromosome 10"/>
</dbReference>